<dbReference type="PRINTS" id="PR00981">
    <property type="entry name" value="TRNASYNTHSER"/>
</dbReference>
<evidence type="ECO:0000256" key="25">
    <source>
        <dbReference type="PROSITE-ProRule" id="PRU00409"/>
    </source>
</evidence>
<comment type="catalytic activity">
    <reaction evidence="21">
        <text>tRNA(Sec) + L-serine + ATP = L-seryl-tRNA(Sec) + AMP + diphosphate + H(+)</text>
        <dbReference type="Rhea" id="RHEA:42580"/>
        <dbReference type="Rhea" id="RHEA-COMP:9742"/>
        <dbReference type="Rhea" id="RHEA-COMP:10128"/>
        <dbReference type="ChEBI" id="CHEBI:15378"/>
        <dbReference type="ChEBI" id="CHEBI:30616"/>
        <dbReference type="ChEBI" id="CHEBI:33019"/>
        <dbReference type="ChEBI" id="CHEBI:33384"/>
        <dbReference type="ChEBI" id="CHEBI:78442"/>
        <dbReference type="ChEBI" id="CHEBI:78533"/>
        <dbReference type="ChEBI" id="CHEBI:456215"/>
        <dbReference type="EC" id="6.1.1.11"/>
    </reaction>
</comment>
<dbReference type="InterPro" id="IPR040442">
    <property type="entry name" value="Pyrv_kinase-like_dom_sf"/>
</dbReference>
<evidence type="ECO:0000313" key="29">
    <source>
        <dbReference type="EnsemblMetazoa" id="GAUT039541-PA"/>
    </source>
</evidence>
<dbReference type="SMART" id="SM01210">
    <property type="entry name" value="GARS_C"/>
    <property type="match status" value="1"/>
</dbReference>
<evidence type="ECO:0000256" key="3">
    <source>
        <dbReference type="ARBA" id="ARBA00007837"/>
    </source>
</evidence>
<dbReference type="PROSITE" id="PS00742">
    <property type="entry name" value="PEP_ENZYMES_2"/>
    <property type="match status" value="1"/>
</dbReference>
<dbReference type="GO" id="GO:0006189">
    <property type="term" value="P:'de novo' IMP biosynthetic process"/>
    <property type="evidence" value="ECO:0007669"/>
    <property type="project" value="UniProtKB-UniPathway"/>
</dbReference>
<dbReference type="Pfam" id="PF02896">
    <property type="entry name" value="PEP-utilizers_C"/>
    <property type="match status" value="1"/>
</dbReference>
<keyword evidence="24" id="KW-0694">RNA-binding</keyword>
<dbReference type="PANTHER" id="PTHR22931:SF9">
    <property type="entry name" value="PYRUVATE, PHOSPHATE DIKINASE 1, CHLOROPLASTIC"/>
    <property type="match status" value="1"/>
</dbReference>
<evidence type="ECO:0000256" key="2">
    <source>
        <dbReference type="ARBA" id="ARBA00005174"/>
    </source>
</evidence>
<dbReference type="UniPathway" id="UPA00074">
    <property type="reaction ID" value="UER00125"/>
</dbReference>
<dbReference type="InterPro" id="IPR020561">
    <property type="entry name" value="PRibGlycinamid_synth_ATP-grasp"/>
</dbReference>
<name>A0A1A9VJV5_GLOAU</name>
<evidence type="ECO:0000256" key="11">
    <source>
        <dbReference type="ARBA" id="ARBA00022723"/>
    </source>
</evidence>
<dbReference type="CDD" id="cd00770">
    <property type="entry name" value="SerRS_core"/>
    <property type="match status" value="1"/>
</dbReference>
<evidence type="ECO:0000259" key="27">
    <source>
        <dbReference type="PROSITE" id="PS50862"/>
    </source>
</evidence>
<dbReference type="Gene3D" id="3.30.2350.10">
    <property type="entry name" value="Pseudouridine synthase"/>
    <property type="match status" value="1"/>
</dbReference>
<evidence type="ECO:0000256" key="26">
    <source>
        <dbReference type="SAM" id="Coils"/>
    </source>
</evidence>
<dbReference type="InterPro" id="IPR033729">
    <property type="entry name" value="SerRS_core"/>
</dbReference>
<dbReference type="GO" id="GO:0046872">
    <property type="term" value="F:metal ion binding"/>
    <property type="evidence" value="ECO:0007669"/>
    <property type="project" value="UniProtKB-KW"/>
</dbReference>
<feature type="domain" description="Aminoacyl-transfer RNA synthetases class-II family profile" evidence="27">
    <location>
        <begin position="179"/>
        <end position="417"/>
    </location>
</feature>
<dbReference type="SUPFAM" id="SSF55120">
    <property type="entry name" value="Pseudouridine synthase"/>
    <property type="match status" value="1"/>
</dbReference>
<evidence type="ECO:0000259" key="28">
    <source>
        <dbReference type="PROSITE" id="PS50975"/>
    </source>
</evidence>
<keyword evidence="13" id="KW-0658">Purine biosynthesis</keyword>
<dbReference type="GO" id="GO:0009982">
    <property type="term" value="F:pseudouridine synthase activity"/>
    <property type="evidence" value="ECO:0007669"/>
    <property type="project" value="InterPro"/>
</dbReference>
<dbReference type="Gene3D" id="1.10.287.40">
    <property type="entry name" value="Serine-tRNA synthetase, tRNA binding domain"/>
    <property type="match status" value="1"/>
</dbReference>
<dbReference type="InterPro" id="IPR037123">
    <property type="entry name" value="PRibGlycinamide_synth_C_sf"/>
</dbReference>
<dbReference type="CDD" id="cd00165">
    <property type="entry name" value="S4"/>
    <property type="match status" value="1"/>
</dbReference>
<keyword evidence="19" id="KW-0413">Isomerase</keyword>
<dbReference type="SUPFAM" id="SSF52440">
    <property type="entry name" value="PreATP-grasp domain"/>
    <property type="match status" value="1"/>
</dbReference>
<dbReference type="InterPro" id="IPR002942">
    <property type="entry name" value="S4_RNA-bd"/>
</dbReference>
<dbReference type="InterPro" id="IPR006145">
    <property type="entry name" value="PsdUridine_synth_RsuA/RluA"/>
</dbReference>
<dbReference type="SUPFAM" id="SSF56059">
    <property type="entry name" value="Glutathione synthetase ATP-binding domain-like"/>
    <property type="match status" value="2"/>
</dbReference>
<dbReference type="Pfam" id="PF01326">
    <property type="entry name" value="PPDK_N"/>
    <property type="match status" value="2"/>
</dbReference>
<dbReference type="HAMAP" id="MF_00176">
    <property type="entry name" value="Ser_tRNA_synth_type1"/>
    <property type="match status" value="1"/>
</dbReference>
<evidence type="ECO:0000313" key="30">
    <source>
        <dbReference type="Proteomes" id="UP000078200"/>
    </source>
</evidence>
<dbReference type="EC" id="6.3.4.13" evidence="8"/>
<dbReference type="Gene3D" id="3.30.470.20">
    <property type="entry name" value="ATP-grasp fold, B domain"/>
    <property type="match status" value="2"/>
</dbReference>
<protein>
    <recommendedName>
        <fullName evidence="20">Seryl-tRNA synthetase</fullName>
        <ecNumber evidence="6">2.7.9.1</ecNumber>
        <ecNumber evidence="7">6.1.1.11</ecNumber>
        <ecNumber evidence="8">6.3.4.13</ecNumber>
    </recommendedName>
</protein>
<feature type="active site" evidence="23">
    <location>
        <position position="1939"/>
    </location>
</feature>
<dbReference type="PROSITE" id="PS50975">
    <property type="entry name" value="ATP_GRASP"/>
    <property type="match status" value="1"/>
</dbReference>
<feature type="coiled-coil region" evidence="26">
    <location>
        <begin position="38"/>
        <end position="72"/>
    </location>
</feature>
<evidence type="ECO:0000256" key="19">
    <source>
        <dbReference type="ARBA" id="ARBA00023235"/>
    </source>
</evidence>
<dbReference type="PROSITE" id="PS01129">
    <property type="entry name" value="PSI_RLU"/>
    <property type="match status" value="1"/>
</dbReference>
<keyword evidence="16" id="KW-0460">Magnesium</keyword>
<dbReference type="InterPro" id="IPR010121">
    <property type="entry name" value="Pyruvate_phosphate_dikinase"/>
</dbReference>
<dbReference type="SMART" id="SM01209">
    <property type="entry name" value="GARS_A"/>
    <property type="match status" value="1"/>
</dbReference>
<evidence type="ECO:0000256" key="20">
    <source>
        <dbReference type="ARBA" id="ARBA00031113"/>
    </source>
</evidence>
<dbReference type="Pfam" id="PF02843">
    <property type="entry name" value="GARS_C"/>
    <property type="match status" value="1"/>
</dbReference>
<dbReference type="NCBIfam" id="TIGR00414">
    <property type="entry name" value="serS"/>
    <property type="match status" value="1"/>
</dbReference>
<evidence type="ECO:0000256" key="17">
    <source>
        <dbReference type="ARBA" id="ARBA00022917"/>
    </source>
</evidence>
<dbReference type="InterPro" id="IPR020559">
    <property type="entry name" value="PRibGlycinamide_synth_CS"/>
</dbReference>
<dbReference type="GO" id="GO:0009113">
    <property type="term" value="P:purine nucleobase biosynthetic process"/>
    <property type="evidence" value="ECO:0007669"/>
    <property type="project" value="InterPro"/>
</dbReference>
<evidence type="ECO:0000256" key="24">
    <source>
        <dbReference type="PROSITE-ProRule" id="PRU00182"/>
    </source>
</evidence>
<dbReference type="Pfam" id="PF00391">
    <property type="entry name" value="PEP-utilizers"/>
    <property type="match status" value="1"/>
</dbReference>
<dbReference type="GO" id="GO:0004637">
    <property type="term" value="F:phosphoribosylamine-glycine ligase activity"/>
    <property type="evidence" value="ECO:0007669"/>
    <property type="project" value="UniProtKB-EC"/>
</dbReference>
<dbReference type="Gene3D" id="3.30.930.10">
    <property type="entry name" value="Bira Bifunctional Protein, Domain 2"/>
    <property type="match status" value="1"/>
</dbReference>
<dbReference type="Pfam" id="PF02403">
    <property type="entry name" value="Seryl_tRNA_N"/>
    <property type="match status" value="1"/>
</dbReference>
<comment type="cofactor">
    <cofactor evidence="1">
        <name>Mg(2+)</name>
        <dbReference type="ChEBI" id="CHEBI:18420"/>
    </cofactor>
</comment>
<evidence type="ECO:0000256" key="13">
    <source>
        <dbReference type="ARBA" id="ARBA00022755"/>
    </source>
</evidence>
<dbReference type="EC" id="2.7.9.1" evidence="6"/>
<keyword evidence="18" id="KW-0030">Aminoacyl-tRNA synthetase</keyword>
<dbReference type="Gene3D" id="1.20.80.30">
    <property type="match status" value="1"/>
</dbReference>
<keyword evidence="12 25" id="KW-0547">Nucleotide-binding</keyword>
<evidence type="ECO:0000256" key="9">
    <source>
        <dbReference type="ARBA" id="ARBA00022598"/>
    </source>
</evidence>
<evidence type="ECO:0000256" key="23">
    <source>
        <dbReference type="PIRSR" id="PIRSR606225-1"/>
    </source>
</evidence>
<dbReference type="PROSITE" id="PS50889">
    <property type="entry name" value="S4"/>
    <property type="match status" value="1"/>
</dbReference>
<dbReference type="InterPro" id="IPR002314">
    <property type="entry name" value="aa-tRNA-synt_IIb"/>
</dbReference>
<sequence>MLVIAQYMHDIEYIRKNPEGFEKAMKSRGIREFTAEEILEIDHEKRSLTTKLQDLNRQRNEITEEIKKLKMSKSPYEEQIELSKDITNEIEAISLKEQAEKDKLVNVLSNLPNIPAQDVPIGADENSNLEVRRYGGKRQFDFVPESHYELGEKLVLMDFEQAAKISGSRFAILKGQLAKLGRALINFMLEMHVNEFGYTEVYHPALVKNEAMYNVGQLPKFSDDSYLTTDELRLIPTSEVFLTNLVANKIVEEKELPIRLTAYSECFRKEAGSAGRDTRGMIRQHQFGKVELVGITTEDQSNDELERMTSVVEEILKKLELPYRVMLLCSDDMGFAAQRTYDIEVWLPEQNKYREISSCSNCGAFQARRMNAKYSSETDKKIKKYVHTLNGSALAIGRTIVAIMENYQNSDGSIAIPNVLQKYMSNDTVISSGGREHALLWALKKSPILTELYVTPGRQAMKDLGTLVDINIQNSVNVTQFCKKENIELVVIGPEQPIIDGLADDLVAEGISVFAPSQATAKLEGSKSFTKGLCKRYGIPTAKYECFVDEGLAKDFVRSNKIKFPLVVKANGIAAGKGVMICCAENEAFSAIDSMLVEKEFGESGEEIIIEEFLIGEEVSFFALVDGLKVVTLGCAKDYKRVNENNEGQNTGGMGSYSSPSIISKDMEQKIIQKIIYPTAQALVNMGTPYKGVLFAGLMICRDGPKLLEYNVRFGDPETQSILPRFDSNCDLLKLMLSVAEGKLNVKMVELNNKSTVCVVVASKGYPGDYQKGEVIKGLDKIESIPGILVFHAGTKLDESGNLVSDGGRVLNIVAEGSTIEEAKSFKSSQVYWNYMYNMFISENPEKMMGEKLIHYFSQGKCEGNAEMKNLLGGKGANLAEMCNVGIPVPPGFTISTSVCQAYCQDNELSNDLRNEIKNYMAMLENDIGCKFGDLNNPLLVSIRSGSVSSMPGMLDTILNVGLNDETVIGLAKKSGERFAYDSYCRFIMMYSNVVLQLDHHLFQDVVDNKQQKSGAKSLADLDVDVLKRIVNNFKRIVHEKTGKHFPQNVEEQLLNSVNAVFTSWKNDRAVSYRRIHNIPENLGTAVNVQAMVFGNLNNNSATGVIFTRNPSTGEKKLFGEFLVNAQGEDVVSGVYTPMPIDGEQENTMEKLLPSVYLELCAVCEKLERHYKDMQDIEFTVQDGKLWILQTRSGKRTAEAAIRIIVDMVNEGTITKEEGILRIDPKTFDNLLHPVLDVKSDQKVIGKGLPASPGVASGYVVFSASDAEKAAEQGKKVILVRSETSPEDINGMNAASGIVTARGGMTSHAAVVTRGMGKPCICSVSGLYIDKDGTFFSVGDTKVNKGEPITINGGTGEVMLGILPTISPELSQEFKTIINWIDEIKMVKVRANADTPKDAKIAKEFGAEGIGLCRTEHMFFASDRIEFIQKLIIADDENERANALIKLEEMQKSDFKEIFSIMEGREVTIRLLDPPLHEFLPNNQSTIEKIAKSLNKSVESIKNKIAQLSEKNPMLGHRGCRLAISHPKIYSMQIRAILSAANELKKEKSVEIKPEIMIPFIMNEKEFILICELAKKESSVISAGIQTQIPASSAGMTSDKAYSIGTMIELPRAALIADKLAKHAEFFSFGTNDLTQTTMGLSRDDSVNFLDSYKESNIFDNDPFEVLDTEGVGELIKIAIERGKKTRKEIKLGICGEHGADPKSIEFLIKSGVDYVSCSPYRVPVAKLVAAQFSIKSKFVGLSFAEAPCEETDAMVVSDIIERLSPNTAPPTTVAVPISRPKAPLFARLTAIVDISIHPNKVMENIKTILVKDDNVRLDRYIRRIFPDLKQSVIEKSLRKGLIKVDDCKAKSSDRVNSGQTITLKHLNYIENANSDRKYNEKLVNLLRENILYEDGYVLAINKPAGVIVQGGVKVKISISDLLDQIREGEIFKIVHRLDRDTSGVIIFARNASVARYLMEEFKGRRIKKTYLALTSGMPSKDSGIIDYPLVKKYISGQEKVVVDEGSPQSATTHFSIIARLKHNVAYLKLQPITGRTHQLRAHLAHINCPILGDGKYGGKKAFINGVANKIHLHSHSLSLKLPSNKEITITAPIPKHIEKSIEVLFFD</sequence>
<dbReference type="SUPFAM" id="SSF55681">
    <property type="entry name" value="Class II aaRS and biotin synthetases"/>
    <property type="match status" value="1"/>
</dbReference>
<dbReference type="SUPFAM" id="SSF51246">
    <property type="entry name" value="Rudiment single hybrid motif"/>
    <property type="match status" value="1"/>
</dbReference>
<dbReference type="PROSITE" id="PS50862">
    <property type="entry name" value="AA_TRNA_LIGASE_II"/>
    <property type="match status" value="1"/>
</dbReference>
<dbReference type="InterPro" id="IPR002317">
    <property type="entry name" value="Ser-tRNA-ligase_type_1"/>
</dbReference>
<dbReference type="InterPro" id="IPR011761">
    <property type="entry name" value="ATP-grasp"/>
</dbReference>
<evidence type="ECO:0000256" key="10">
    <source>
        <dbReference type="ARBA" id="ARBA00022679"/>
    </source>
</evidence>
<keyword evidence="17" id="KW-0648">Protein biosynthesis</keyword>
<dbReference type="InterPro" id="IPR006224">
    <property type="entry name" value="PsdUridine_synth_RluA-like_CS"/>
</dbReference>
<dbReference type="InterPro" id="IPR020560">
    <property type="entry name" value="PRibGlycinamide_synth_C-dom"/>
</dbReference>
<dbReference type="InterPro" id="IPR020562">
    <property type="entry name" value="PRibGlycinamide_synth_N"/>
</dbReference>
<proteinExistence type="inferred from homology"/>
<evidence type="ECO:0000256" key="7">
    <source>
        <dbReference type="ARBA" id="ARBA00012840"/>
    </source>
</evidence>
<dbReference type="SUPFAM" id="SSF46589">
    <property type="entry name" value="tRNA-binding arm"/>
    <property type="match status" value="1"/>
</dbReference>
<dbReference type="GO" id="GO:0001522">
    <property type="term" value="P:pseudouridine synthesis"/>
    <property type="evidence" value="ECO:0007669"/>
    <property type="project" value="InterPro"/>
</dbReference>
<feature type="domain" description="ATP-grasp" evidence="28">
    <location>
        <begin position="531"/>
        <end position="741"/>
    </location>
</feature>
<dbReference type="InterPro" id="IPR006195">
    <property type="entry name" value="aa-tRNA-synth_II"/>
</dbReference>
<dbReference type="GO" id="GO:0005524">
    <property type="term" value="F:ATP binding"/>
    <property type="evidence" value="ECO:0007669"/>
    <property type="project" value="UniProtKB-UniRule"/>
</dbReference>
<dbReference type="InterPro" id="IPR042103">
    <property type="entry name" value="SerRS_1_N_sf"/>
</dbReference>
<evidence type="ECO:0000256" key="1">
    <source>
        <dbReference type="ARBA" id="ARBA00001946"/>
    </source>
</evidence>
<dbReference type="Gene3D" id="3.30.1490.20">
    <property type="entry name" value="ATP-grasp fold, A domain"/>
    <property type="match status" value="2"/>
</dbReference>
<dbReference type="GO" id="GO:0006434">
    <property type="term" value="P:seryl-tRNA aminoacylation"/>
    <property type="evidence" value="ECO:0007669"/>
    <property type="project" value="InterPro"/>
</dbReference>
<keyword evidence="15 25" id="KW-0067">ATP-binding</keyword>
<evidence type="ECO:0000256" key="12">
    <source>
        <dbReference type="ARBA" id="ARBA00022741"/>
    </source>
</evidence>
<evidence type="ECO:0000256" key="5">
    <source>
        <dbReference type="ARBA" id="ARBA00010876"/>
    </source>
</evidence>
<dbReference type="Gene3D" id="1.10.189.10">
    <property type="entry name" value="Pyruvate Phosphate Dikinase, domain 2"/>
    <property type="match status" value="1"/>
</dbReference>
<dbReference type="InterPro" id="IPR020103">
    <property type="entry name" value="PsdUridine_synth_cat_dom_sf"/>
</dbReference>
<dbReference type="Pfam" id="PF02844">
    <property type="entry name" value="GARS_N"/>
    <property type="match status" value="1"/>
</dbReference>
<dbReference type="InterPro" id="IPR018274">
    <property type="entry name" value="PEP_util_AS"/>
</dbReference>
<dbReference type="InterPro" id="IPR000115">
    <property type="entry name" value="PRibGlycinamide_synth"/>
</dbReference>
<dbReference type="NCBIfam" id="TIGR00877">
    <property type="entry name" value="purD"/>
    <property type="match status" value="1"/>
</dbReference>
<evidence type="ECO:0000256" key="22">
    <source>
        <dbReference type="ARBA" id="ARBA00048823"/>
    </source>
</evidence>
<dbReference type="EC" id="6.1.1.11" evidence="7"/>
<dbReference type="Gene3D" id="3.40.50.20">
    <property type="match status" value="1"/>
</dbReference>
<dbReference type="GO" id="GO:0016301">
    <property type="term" value="F:kinase activity"/>
    <property type="evidence" value="ECO:0007669"/>
    <property type="project" value="UniProtKB-KW"/>
</dbReference>
<dbReference type="Gene3D" id="3.20.20.60">
    <property type="entry name" value="Phosphoenolpyruvate-binding domains"/>
    <property type="match status" value="1"/>
</dbReference>
<evidence type="ECO:0000256" key="21">
    <source>
        <dbReference type="ARBA" id="ARBA00047929"/>
    </source>
</evidence>
<dbReference type="PROSITE" id="PS00184">
    <property type="entry name" value="GARS"/>
    <property type="match status" value="1"/>
</dbReference>
<comment type="pathway">
    <text evidence="2">Purine metabolism; IMP biosynthesis via de novo pathway; N(1)-(5-phospho-D-ribosyl)glycinamide from 5-phospho-alpha-D-ribose 1-diphosphate: step 2/2.</text>
</comment>
<organism evidence="29 30">
    <name type="scientific">Glossina austeni</name>
    <name type="common">Savannah tsetse fly</name>
    <dbReference type="NCBI Taxonomy" id="7395"/>
    <lineage>
        <taxon>Eukaryota</taxon>
        <taxon>Metazoa</taxon>
        <taxon>Ecdysozoa</taxon>
        <taxon>Arthropoda</taxon>
        <taxon>Hexapoda</taxon>
        <taxon>Insecta</taxon>
        <taxon>Pterygota</taxon>
        <taxon>Neoptera</taxon>
        <taxon>Endopterygota</taxon>
        <taxon>Diptera</taxon>
        <taxon>Brachycera</taxon>
        <taxon>Muscomorpha</taxon>
        <taxon>Hippoboscoidea</taxon>
        <taxon>Glossinidae</taxon>
        <taxon>Glossina</taxon>
    </lineage>
</organism>
<dbReference type="NCBIfam" id="NF004531">
    <property type="entry name" value="PRK05878.1"/>
    <property type="match status" value="1"/>
</dbReference>
<dbReference type="InterPro" id="IPR015813">
    <property type="entry name" value="Pyrv/PenolPyrv_kinase-like_dom"/>
</dbReference>
<dbReference type="GO" id="GO:0004828">
    <property type="term" value="F:serine-tRNA ligase activity"/>
    <property type="evidence" value="ECO:0007669"/>
    <property type="project" value="UniProtKB-EC"/>
</dbReference>
<dbReference type="Gene3D" id="3.90.600.10">
    <property type="entry name" value="Phosphoribosylglycinamide synthetase, C-terminal domain"/>
    <property type="match status" value="1"/>
</dbReference>
<dbReference type="Pfam" id="PF00587">
    <property type="entry name" value="tRNA-synt_2b"/>
    <property type="match status" value="1"/>
</dbReference>
<dbReference type="NCBIfam" id="TIGR01828">
    <property type="entry name" value="pyru_phos_dikin"/>
    <property type="match status" value="1"/>
</dbReference>
<dbReference type="InterPro" id="IPR036637">
    <property type="entry name" value="Phosphohistidine_dom_sf"/>
</dbReference>
<accession>A0A1A9VJV5</accession>
<dbReference type="EnsemblMetazoa" id="GAUT039541-RA">
    <property type="protein sequence ID" value="GAUT039541-PA"/>
    <property type="gene ID" value="GAUT039541"/>
</dbReference>
<dbReference type="VEuPathDB" id="VectorBase:GAUT039541"/>
<dbReference type="SMART" id="SM00363">
    <property type="entry name" value="S4"/>
    <property type="match status" value="1"/>
</dbReference>
<comment type="similarity">
    <text evidence="3">Belongs to the PEP-utilizing enzyme family.</text>
</comment>
<keyword evidence="9" id="KW-0436">Ligase</keyword>
<dbReference type="Proteomes" id="UP000078200">
    <property type="component" value="Unassembled WGS sequence"/>
</dbReference>
<dbReference type="InterPro" id="IPR045864">
    <property type="entry name" value="aa-tRNA-synth_II/BPL/LPL"/>
</dbReference>
<keyword evidence="10" id="KW-0808">Transferase</keyword>
<dbReference type="HAMAP" id="MF_00138">
    <property type="entry name" value="GARS"/>
    <property type="match status" value="1"/>
</dbReference>
<dbReference type="GO" id="GO:0050242">
    <property type="term" value="F:pyruvate, phosphate dikinase activity"/>
    <property type="evidence" value="ECO:0007669"/>
    <property type="project" value="UniProtKB-EC"/>
</dbReference>
<dbReference type="Pfam" id="PF00849">
    <property type="entry name" value="PseudoU_synth_2"/>
    <property type="match status" value="1"/>
</dbReference>
<evidence type="ECO:0000256" key="15">
    <source>
        <dbReference type="ARBA" id="ARBA00022840"/>
    </source>
</evidence>
<evidence type="ECO:0000256" key="14">
    <source>
        <dbReference type="ARBA" id="ARBA00022777"/>
    </source>
</evidence>
<dbReference type="Gene3D" id="3.10.290.10">
    <property type="entry name" value="RNA-binding S4 domain"/>
    <property type="match status" value="1"/>
</dbReference>
<dbReference type="InterPro" id="IPR023151">
    <property type="entry name" value="PEP_util_CS"/>
</dbReference>
<dbReference type="SUPFAM" id="SSF51621">
    <property type="entry name" value="Phosphoenolpyruvate/pyruvate domain"/>
    <property type="match status" value="1"/>
</dbReference>
<dbReference type="InterPro" id="IPR016185">
    <property type="entry name" value="PreATP-grasp_dom_sf"/>
</dbReference>
<dbReference type="InterPro" id="IPR015866">
    <property type="entry name" value="Ser-tRNA-synth_1_N"/>
</dbReference>
<dbReference type="InterPro" id="IPR010978">
    <property type="entry name" value="tRNA-bd_arm"/>
</dbReference>
<evidence type="ECO:0000256" key="16">
    <source>
        <dbReference type="ARBA" id="ARBA00022842"/>
    </source>
</evidence>
<comment type="catalytic activity">
    <reaction evidence="22">
        <text>tRNA(Ser) + L-serine + ATP = L-seryl-tRNA(Ser) + AMP + diphosphate + H(+)</text>
        <dbReference type="Rhea" id="RHEA:12292"/>
        <dbReference type="Rhea" id="RHEA-COMP:9669"/>
        <dbReference type="Rhea" id="RHEA-COMP:9703"/>
        <dbReference type="ChEBI" id="CHEBI:15378"/>
        <dbReference type="ChEBI" id="CHEBI:30616"/>
        <dbReference type="ChEBI" id="CHEBI:33019"/>
        <dbReference type="ChEBI" id="CHEBI:33384"/>
        <dbReference type="ChEBI" id="CHEBI:78442"/>
        <dbReference type="ChEBI" id="CHEBI:78533"/>
        <dbReference type="ChEBI" id="CHEBI:456215"/>
        <dbReference type="EC" id="6.1.1.11"/>
    </reaction>
</comment>
<dbReference type="GO" id="GO:0003723">
    <property type="term" value="F:RNA binding"/>
    <property type="evidence" value="ECO:0007669"/>
    <property type="project" value="UniProtKB-KW"/>
</dbReference>
<dbReference type="InterPro" id="IPR036986">
    <property type="entry name" value="S4_RNA-bd_sf"/>
</dbReference>
<evidence type="ECO:0000256" key="4">
    <source>
        <dbReference type="ARBA" id="ARBA00010728"/>
    </source>
</evidence>
<keyword evidence="26" id="KW-0175">Coiled coil</keyword>
<dbReference type="InterPro" id="IPR002192">
    <property type="entry name" value="PPDK_AMP/ATP-bd"/>
</dbReference>
<dbReference type="NCBIfam" id="TIGR00005">
    <property type="entry name" value="rluA_subfam"/>
    <property type="match status" value="1"/>
</dbReference>
<dbReference type="InterPro" id="IPR000121">
    <property type="entry name" value="PEP_util_C"/>
</dbReference>
<dbReference type="SUPFAM" id="SSF52009">
    <property type="entry name" value="Phosphohistidine domain"/>
    <property type="match status" value="1"/>
</dbReference>
<keyword evidence="14" id="KW-0418">Kinase</keyword>
<dbReference type="Gene3D" id="3.50.30.10">
    <property type="entry name" value="Phosphohistidine domain"/>
    <property type="match status" value="1"/>
</dbReference>
<dbReference type="CDD" id="cd02869">
    <property type="entry name" value="PseudoU_synth_RluA_like"/>
    <property type="match status" value="1"/>
</dbReference>
<keyword evidence="11" id="KW-0479">Metal-binding</keyword>
<evidence type="ECO:0000256" key="6">
    <source>
        <dbReference type="ARBA" id="ARBA00011994"/>
    </source>
</evidence>
<dbReference type="InterPro" id="IPR011054">
    <property type="entry name" value="Rudment_hybrid_motif"/>
</dbReference>
<dbReference type="InterPro" id="IPR008279">
    <property type="entry name" value="PEP-util_enz_mobile_dom"/>
</dbReference>
<evidence type="ECO:0000256" key="8">
    <source>
        <dbReference type="ARBA" id="ARBA00013255"/>
    </source>
</evidence>
<dbReference type="Pfam" id="PF01071">
    <property type="entry name" value="GARS_A"/>
    <property type="match status" value="1"/>
</dbReference>
<dbReference type="InterPro" id="IPR006225">
    <property type="entry name" value="PsdUridine_synth_RluC/D"/>
</dbReference>
<keyword evidence="30" id="KW-1185">Reference proteome</keyword>
<dbReference type="InterPro" id="IPR013815">
    <property type="entry name" value="ATP_grasp_subdomain_1"/>
</dbReference>
<reference evidence="29" key="1">
    <citation type="submission" date="2020-05" db="UniProtKB">
        <authorList>
            <consortium name="EnsemblMetazoa"/>
        </authorList>
    </citation>
    <scope>IDENTIFICATION</scope>
    <source>
        <strain evidence="29">TTRI</strain>
    </source>
</reference>
<comment type="similarity">
    <text evidence="5">Belongs to the pseudouridine synthase RluA family.</text>
</comment>
<dbReference type="PANTHER" id="PTHR22931">
    <property type="entry name" value="PHOSPHOENOLPYRUVATE DIKINASE-RELATED"/>
    <property type="match status" value="1"/>
</dbReference>
<dbReference type="STRING" id="7395.A0A1A9VJV5"/>
<dbReference type="PROSITE" id="PS00370">
    <property type="entry name" value="PEP_ENZYMES_PHOS_SITE"/>
    <property type="match status" value="1"/>
</dbReference>
<evidence type="ECO:0000256" key="18">
    <source>
        <dbReference type="ARBA" id="ARBA00023146"/>
    </source>
</evidence>
<comment type="similarity">
    <text evidence="4">Belongs to the class-II aminoacyl-tRNA synthetase family. Type-1 seryl-tRNA synthetase subfamily.</text>
</comment>